<dbReference type="EMBL" id="LJZR01000047">
    <property type="protein sequence ID" value="KPQ32747.1"/>
    <property type="molecule type" value="Genomic_DNA"/>
</dbReference>
<dbReference type="STRING" id="1666911.HLUCCA11_20685"/>
<reference evidence="1 2" key="1">
    <citation type="submission" date="2015-09" db="EMBL/GenBank/DDBJ databases">
        <title>Identification and resolution of microdiversity through metagenomic sequencing of parallel consortia.</title>
        <authorList>
            <person name="Nelson W.C."/>
            <person name="Romine M.F."/>
            <person name="Lindemann S.R."/>
        </authorList>
    </citation>
    <scope>NUCLEOTIDE SEQUENCE [LARGE SCALE GENOMIC DNA]</scope>
    <source>
        <strain evidence="1">Ana</strain>
    </source>
</reference>
<organism evidence="1 2">
    <name type="scientific">Phormidesmis priestleyi Ana</name>
    <dbReference type="NCBI Taxonomy" id="1666911"/>
    <lineage>
        <taxon>Bacteria</taxon>
        <taxon>Bacillati</taxon>
        <taxon>Cyanobacteriota</taxon>
        <taxon>Cyanophyceae</taxon>
        <taxon>Leptolyngbyales</taxon>
        <taxon>Leptolyngbyaceae</taxon>
        <taxon>Phormidesmis</taxon>
    </lineage>
</organism>
<gene>
    <name evidence="1" type="ORF">HLUCCA11_20685</name>
</gene>
<evidence type="ECO:0000313" key="1">
    <source>
        <dbReference type="EMBL" id="KPQ32747.1"/>
    </source>
</evidence>
<dbReference type="Proteomes" id="UP000050465">
    <property type="component" value="Unassembled WGS sequence"/>
</dbReference>
<accession>A0A0P7YQG5</accession>
<sequence length="246" mass="27343">MYDLARLSLQDVTEIGIALRSLGKNSDSLETVANRCVQYFYQNLIDPITGQSACTLVRLFKTHAYADLPAELQSCETRLDDADQSTDELKCLTLLGTAGDQFEWQNRRRSKGHQVIPLTSEEAVQKIPMISQLITAFGFKTRYVLAPDPELLTELAQKTCNVFYVPKALGSPFIPAQSEFVEPFGVQSVLGFGGMLPSGNLFTVILFSKVIIPKSTAQLFKTLPLNIKMSILPFDKKQIFQVLQSA</sequence>
<dbReference type="AlphaFoldDB" id="A0A0P7YQG5"/>
<name>A0A0P7YQG5_9CYAN</name>
<protein>
    <submittedName>
        <fullName evidence="1">Uncharacterized protein</fullName>
    </submittedName>
</protein>
<proteinExistence type="predicted"/>
<comment type="caution">
    <text evidence="1">The sequence shown here is derived from an EMBL/GenBank/DDBJ whole genome shotgun (WGS) entry which is preliminary data.</text>
</comment>
<evidence type="ECO:0000313" key="2">
    <source>
        <dbReference type="Proteomes" id="UP000050465"/>
    </source>
</evidence>